<protein>
    <recommendedName>
        <fullName evidence="3">Flagellin</fullName>
    </recommendedName>
</protein>
<dbReference type="GO" id="GO:0009288">
    <property type="term" value="C:bacterial-type flagellum"/>
    <property type="evidence" value="ECO:0007669"/>
    <property type="project" value="UniProtKB-SubCell"/>
</dbReference>
<evidence type="ECO:0000259" key="5">
    <source>
        <dbReference type="Pfam" id="PF00700"/>
    </source>
</evidence>
<dbReference type="SUPFAM" id="SSF64518">
    <property type="entry name" value="Phase 1 flagellin"/>
    <property type="match status" value="2"/>
</dbReference>
<keyword evidence="3" id="KW-0964">Secreted</keyword>
<organism evidence="6 7">
    <name type="scientific">Ferrovum myxofaciens</name>
    <dbReference type="NCBI Taxonomy" id="416213"/>
    <lineage>
        <taxon>Bacteria</taxon>
        <taxon>Pseudomonadati</taxon>
        <taxon>Pseudomonadota</taxon>
        <taxon>Betaproteobacteria</taxon>
        <taxon>Ferrovales</taxon>
        <taxon>Ferrovaceae</taxon>
        <taxon>Ferrovum</taxon>
    </lineage>
</organism>
<evidence type="ECO:0000256" key="2">
    <source>
        <dbReference type="ARBA" id="ARBA00023143"/>
    </source>
</evidence>
<dbReference type="InterPro" id="IPR001029">
    <property type="entry name" value="Flagellin_N"/>
</dbReference>
<proteinExistence type="inferred from homology"/>
<feature type="domain" description="Flagellin C-terminal" evidence="5">
    <location>
        <begin position="492"/>
        <end position="577"/>
    </location>
</feature>
<comment type="function">
    <text evidence="3">Flagellin is the subunit protein which polymerizes to form the filaments of bacterial flagella.</text>
</comment>
<name>A0A9E6MW60_9PROT</name>
<dbReference type="GO" id="GO:0005576">
    <property type="term" value="C:extracellular region"/>
    <property type="evidence" value="ECO:0007669"/>
    <property type="project" value="UniProtKB-SubCell"/>
</dbReference>
<dbReference type="RefSeq" id="WP_273143637.1">
    <property type="nucleotide sequence ID" value="NZ_CP053675.1"/>
</dbReference>
<dbReference type="InterPro" id="IPR042187">
    <property type="entry name" value="Flagellin_C_sub2"/>
</dbReference>
<dbReference type="Proteomes" id="UP000683551">
    <property type="component" value="Chromosome"/>
</dbReference>
<comment type="similarity">
    <text evidence="1 3">Belongs to the bacterial flagellin family.</text>
</comment>
<dbReference type="PANTHER" id="PTHR42792">
    <property type="entry name" value="FLAGELLIN"/>
    <property type="match status" value="1"/>
</dbReference>
<feature type="domain" description="Flagellin N-terminal" evidence="4">
    <location>
        <begin position="6"/>
        <end position="143"/>
    </location>
</feature>
<dbReference type="Gene3D" id="1.20.1330.10">
    <property type="entry name" value="f41 fragment of flagellin, N-terminal domain"/>
    <property type="match status" value="2"/>
</dbReference>
<accession>A0A9E6MW60</accession>
<reference evidence="6" key="1">
    <citation type="submission" date="2021-02" db="EMBL/GenBank/DDBJ databases">
        <title>Comparative genomics of Ferrovum myxofaciens strains, predominant extremophile bacteria forming large biofilm stalactites in acid mine ecosystems.</title>
        <authorList>
            <person name="Burkartova K."/>
            <person name="Ridl J."/>
            <person name="Pajer P."/>
            <person name="Falteisek L."/>
        </authorList>
    </citation>
    <scope>NUCLEOTIDE SEQUENCE</scope>
    <source>
        <strain evidence="6">MI1III</strain>
    </source>
</reference>
<gene>
    <name evidence="6" type="ORF">JZL65_08345</name>
</gene>
<evidence type="ECO:0000256" key="3">
    <source>
        <dbReference type="RuleBase" id="RU362073"/>
    </source>
</evidence>
<evidence type="ECO:0000313" key="7">
    <source>
        <dbReference type="Proteomes" id="UP000683551"/>
    </source>
</evidence>
<dbReference type="PRINTS" id="PR00207">
    <property type="entry name" value="FLAGELLIN"/>
</dbReference>
<dbReference type="InterPro" id="IPR046358">
    <property type="entry name" value="Flagellin_C"/>
</dbReference>
<evidence type="ECO:0000259" key="4">
    <source>
        <dbReference type="Pfam" id="PF00669"/>
    </source>
</evidence>
<keyword evidence="2 3" id="KW-0975">Bacterial flagellum</keyword>
<evidence type="ECO:0000313" key="6">
    <source>
        <dbReference type="EMBL" id="QWY76518.1"/>
    </source>
</evidence>
<dbReference type="PANTHER" id="PTHR42792:SF2">
    <property type="entry name" value="FLAGELLIN"/>
    <property type="match status" value="1"/>
</dbReference>
<dbReference type="Pfam" id="PF00669">
    <property type="entry name" value="Flagellin_N"/>
    <property type="match status" value="1"/>
</dbReference>
<evidence type="ECO:0000256" key="1">
    <source>
        <dbReference type="ARBA" id="ARBA00005709"/>
    </source>
</evidence>
<dbReference type="GO" id="GO:0005198">
    <property type="term" value="F:structural molecule activity"/>
    <property type="evidence" value="ECO:0007669"/>
    <property type="project" value="UniProtKB-UniRule"/>
</dbReference>
<dbReference type="InterPro" id="IPR001492">
    <property type="entry name" value="Flagellin"/>
</dbReference>
<comment type="subcellular location">
    <subcellularLocation>
        <location evidence="3">Secreted</location>
    </subcellularLocation>
    <subcellularLocation>
        <location evidence="3">Bacterial flagellum</location>
    </subcellularLocation>
</comment>
<dbReference type="Gene3D" id="6.10.10.10">
    <property type="entry name" value="Flagellar export chaperone, C-terminal domain"/>
    <property type="match status" value="1"/>
</dbReference>
<dbReference type="AlphaFoldDB" id="A0A9E6MW60"/>
<dbReference type="Gene3D" id="3.30.70.2120">
    <property type="match status" value="1"/>
</dbReference>
<dbReference type="EMBL" id="CP071137">
    <property type="protein sequence ID" value="QWY76518.1"/>
    <property type="molecule type" value="Genomic_DNA"/>
</dbReference>
<sequence length="578" mass="56210">MAIYLNTNITSMMAQQNLSNSQTQMATAIQQLSSGLSINSAKDNAAGYAIATVMGSQLGGYAQATRNANDAISLAQTASGAMQSIINNLQTMRSLAVQSSNATYSNANRASMNAEVQQLSAEVQRVAMSTKFNGVNLLDGSFTAQNFQVGANNTANSVIQLSGISSMQTSQLGSAGNSYQSTINGTATTTQLSAGSLTLNGIQVGASVAGAGSGESAASAFSIANAINAVTAQSGVTATANATVDSAGVAAVSFTGVAAGSFSINGIQVGAVAAGGNAAGEGANVAAAINAVSAQSGVTATANATTGAVTLTAAGGQDINITPSATYASLTADTGLTAATNTAVGTGAVTASAAQSSVVNGVTITTVATGTTAADQATAFVNAFNTAATTNTALAGITASSNSTGVITLTSSGTAMTFGAQTNTGLPTTGTVSAVHGTVTLTSNSSSGVVLSGGGTSYGGFTAGTTAASIVSGVNSISAMNVSTQTSAQQAITTIDGAINTVLSAQGLLGAIQNRLTSVVSNLASSTQNLTAAQSQIQSTDFAAVTATLTRTQILQQAGTAMLAQANAMPNAVLTLLK</sequence>
<dbReference type="Pfam" id="PF00700">
    <property type="entry name" value="Flagellin_C"/>
    <property type="match status" value="1"/>
</dbReference>